<feature type="region of interest" description="Disordered" evidence="1">
    <location>
        <begin position="134"/>
        <end position="155"/>
    </location>
</feature>
<accession>A0A6C1DSI4</accession>
<reference evidence="2 3" key="1">
    <citation type="journal article" date="2019" name="BMC Genomics">
        <title>Chromosome level assembly and comparative genome analysis confirm lager-brewing yeasts originated from a single hybridization.</title>
        <authorList>
            <person name="Salazar A.N."/>
            <person name="Gorter de Vries A.R."/>
            <person name="van den Broek M."/>
            <person name="Brouwers N."/>
            <person name="de la Torre Cortes P."/>
            <person name="Kuijpers N.G.A."/>
            <person name="Daran J.G."/>
            <person name="Abeel T."/>
        </authorList>
    </citation>
    <scope>NUCLEOTIDE SEQUENCE [LARGE SCALE GENOMIC DNA]</scope>
    <source>
        <strain evidence="2 3">CBS 1483</strain>
    </source>
</reference>
<dbReference type="Gene3D" id="1.10.472.10">
    <property type="entry name" value="Cyclin-like"/>
    <property type="match status" value="1"/>
</dbReference>
<dbReference type="CDD" id="cd20558">
    <property type="entry name" value="CYCLIN_ScPCL7-like"/>
    <property type="match status" value="1"/>
</dbReference>
<feature type="region of interest" description="Disordered" evidence="1">
    <location>
        <begin position="1"/>
        <end position="81"/>
    </location>
</feature>
<dbReference type="InterPro" id="IPR013922">
    <property type="entry name" value="Cyclin_PHO80-like"/>
</dbReference>
<feature type="compositionally biased region" description="Polar residues" evidence="1">
    <location>
        <begin position="134"/>
        <end position="143"/>
    </location>
</feature>
<dbReference type="Proteomes" id="UP000501346">
    <property type="component" value="Chromosome ScV"/>
</dbReference>
<sequence length="420" mass="47083">MSIKGDSPSSTNASSSLKSTYSIQSDDKANLGSGNVDIRTDNSQQDSNNRRDIVVVTRVASEETLESQSSTSSMGIRPESSFNYEDASNQARVEMNNRVHGSNMNTINKYYPVRFPKNNERQLSDTNNLNEKVQGTHTVQSSTQEDKILDGDTSNSQVTPSLNIAEFPTDKLLKMLTALLTKIIKSNDRTAATNPSLTQEIENGRCLALSDNEKKYLSPVLGFRGKHVPQIGLDQYFQRIQKYCPTTNDVFLSLLVYFDRIFKRCNSVTTTPKTNTAKHESPSNESSLDKANRGADKMSACNSNENNENDDSDDENTGVQRDSRAHPQMFVMDSHNIHRLIIAGITVSTKFLSDFFYSNSRYSRVGGISLQELNHLELQFLVLCDFELLISVNELQRYADLLYRFWNNAKAQSQALVTGM</sequence>
<organism evidence="2 3">
    <name type="scientific">Saccharomyces pastorianus</name>
    <name type="common">Lager yeast</name>
    <name type="synonym">Saccharomyces cerevisiae x Saccharomyces eubayanus</name>
    <dbReference type="NCBI Taxonomy" id="27292"/>
    <lineage>
        <taxon>Eukaryota</taxon>
        <taxon>Fungi</taxon>
        <taxon>Dikarya</taxon>
        <taxon>Ascomycota</taxon>
        <taxon>Saccharomycotina</taxon>
        <taxon>Saccharomycetes</taxon>
        <taxon>Saccharomycetales</taxon>
        <taxon>Saccharomycetaceae</taxon>
        <taxon>Saccharomyces</taxon>
    </lineage>
</organism>
<keyword evidence="3" id="KW-1185">Reference proteome</keyword>
<feature type="region of interest" description="Disordered" evidence="1">
    <location>
        <begin position="270"/>
        <end position="321"/>
    </location>
</feature>
<name>A0A6C1DSI4_SACPS</name>
<evidence type="ECO:0000256" key="1">
    <source>
        <dbReference type="SAM" id="MobiDB-lite"/>
    </source>
</evidence>
<dbReference type="Pfam" id="PF08613">
    <property type="entry name" value="Cyclin"/>
    <property type="match status" value="2"/>
</dbReference>
<dbReference type="EMBL" id="CP048986">
    <property type="protein sequence ID" value="QID79154.1"/>
    <property type="molecule type" value="Genomic_DNA"/>
</dbReference>
<feature type="compositionally biased region" description="Basic and acidic residues" evidence="1">
    <location>
        <begin position="277"/>
        <end position="296"/>
    </location>
</feature>
<proteinExistence type="predicted"/>
<dbReference type="AlphaFoldDB" id="A0A6C1DSI4"/>
<evidence type="ECO:0000313" key="3">
    <source>
        <dbReference type="Proteomes" id="UP000501346"/>
    </source>
</evidence>
<feature type="compositionally biased region" description="Low complexity" evidence="1">
    <location>
        <begin position="7"/>
        <end position="22"/>
    </location>
</feature>
<dbReference type="PANTHER" id="PTHR15615">
    <property type="match status" value="1"/>
</dbReference>
<dbReference type="GO" id="GO:0000307">
    <property type="term" value="C:cyclin-dependent protein kinase holoenzyme complex"/>
    <property type="evidence" value="ECO:0007669"/>
    <property type="project" value="UniProtKB-ARBA"/>
</dbReference>
<evidence type="ECO:0000313" key="2">
    <source>
        <dbReference type="EMBL" id="QID79154.1"/>
    </source>
</evidence>
<gene>
    <name evidence="2" type="primary">PCL6_1</name>
    <name evidence="2" type="ORF">GRS66_001395</name>
</gene>
<dbReference type="GO" id="GO:0005634">
    <property type="term" value="C:nucleus"/>
    <property type="evidence" value="ECO:0007669"/>
    <property type="project" value="TreeGrafter"/>
</dbReference>
<dbReference type="PANTHER" id="PTHR15615:SF94">
    <property type="entry name" value="PHO85 CYCLIN-6-RELATED"/>
    <property type="match status" value="1"/>
</dbReference>
<dbReference type="GO" id="GO:0016538">
    <property type="term" value="F:cyclin-dependent protein serine/threonine kinase regulator activity"/>
    <property type="evidence" value="ECO:0007669"/>
    <property type="project" value="TreeGrafter"/>
</dbReference>
<dbReference type="OrthoDB" id="1060854at2759"/>
<protein>
    <submittedName>
        <fullName evidence="2">PHO85 cyclin-6</fullName>
    </submittedName>
</protein>
<feature type="compositionally biased region" description="Acidic residues" evidence="1">
    <location>
        <begin position="307"/>
        <end position="316"/>
    </location>
</feature>
<dbReference type="GO" id="GO:0019901">
    <property type="term" value="F:protein kinase binding"/>
    <property type="evidence" value="ECO:0007669"/>
    <property type="project" value="InterPro"/>
</dbReference>